<accession>A0A0A9BT00</accession>
<dbReference type="AlphaFoldDB" id="A0A0A9BT00"/>
<protein>
    <submittedName>
        <fullName evidence="1">Uncharacterized protein</fullName>
    </submittedName>
</protein>
<organism evidence="1">
    <name type="scientific">Arundo donax</name>
    <name type="common">Giant reed</name>
    <name type="synonym">Donax arundinaceus</name>
    <dbReference type="NCBI Taxonomy" id="35708"/>
    <lineage>
        <taxon>Eukaryota</taxon>
        <taxon>Viridiplantae</taxon>
        <taxon>Streptophyta</taxon>
        <taxon>Embryophyta</taxon>
        <taxon>Tracheophyta</taxon>
        <taxon>Spermatophyta</taxon>
        <taxon>Magnoliopsida</taxon>
        <taxon>Liliopsida</taxon>
        <taxon>Poales</taxon>
        <taxon>Poaceae</taxon>
        <taxon>PACMAD clade</taxon>
        <taxon>Arundinoideae</taxon>
        <taxon>Arundineae</taxon>
        <taxon>Arundo</taxon>
    </lineage>
</organism>
<evidence type="ECO:0000313" key="1">
    <source>
        <dbReference type="EMBL" id="JAD66436.1"/>
    </source>
</evidence>
<reference evidence="1" key="1">
    <citation type="submission" date="2014-09" db="EMBL/GenBank/DDBJ databases">
        <authorList>
            <person name="Magalhaes I.L.F."/>
            <person name="Oliveira U."/>
            <person name="Santos F.R."/>
            <person name="Vidigal T.H.D.A."/>
            <person name="Brescovit A.D."/>
            <person name="Santos A.J."/>
        </authorList>
    </citation>
    <scope>NUCLEOTIDE SEQUENCE</scope>
    <source>
        <tissue evidence="1">Shoot tissue taken approximately 20 cm above the soil surface</tissue>
    </source>
</reference>
<dbReference type="EMBL" id="GBRH01231459">
    <property type="protein sequence ID" value="JAD66436.1"/>
    <property type="molecule type" value="Transcribed_RNA"/>
</dbReference>
<reference evidence="1" key="2">
    <citation type="journal article" date="2015" name="Data Brief">
        <title>Shoot transcriptome of the giant reed, Arundo donax.</title>
        <authorList>
            <person name="Barrero R.A."/>
            <person name="Guerrero F.D."/>
            <person name="Moolhuijzen P."/>
            <person name="Goolsby J.A."/>
            <person name="Tidwell J."/>
            <person name="Bellgard S.E."/>
            <person name="Bellgard M.I."/>
        </authorList>
    </citation>
    <scope>NUCLEOTIDE SEQUENCE</scope>
    <source>
        <tissue evidence="1">Shoot tissue taken approximately 20 cm above the soil surface</tissue>
    </source>
</reference>
<name>A0A0A9BT00_ARUDO</name>
<sequence>MISSLENQLHVEDGFLELRDAILHSVAEIKHDKRSLELLLHCFPLLCNLAAG</sequence>
<proteinExistence type="predicted"/>